<accession>Q9TWN4</accession>
<evidence type="ECO:0000256" key="1">
    <source>
        <dbReference type="SAM" id="MobiDB-lite"/>
    </source>
</evidence>
<dbReference type="AlphaFoldDB" id="Q9TWN4"/>
<feature type="compositionally biased region" description="Basic and acidic residues" evidence="1">
    <location>
        <begin position="1"/>
        <end position="17"/>
    </location>
</feature>
<reference key="1">
    <citation type="submission" date="1995-03" db="EMBL/GenBank/DDBJ databases">
        <title>Immunogenicity and protective efficacy of solubilized merozoite-enriched Theileria sergenti immunogens. III. Characterization of immunodominant peptides.</title>
        <authorList>
            <person name="Baek B.K."/>
            <person name="Kim B.S."/>
            <person name="Rhim B.M."/>
            <person name="Lee H.I."/>
            <person name="Park Y.H."/>
            <person name="Kakoma I."/>
        </authorList>
    </citation>
    <scope>PROTEIN SEQUENCE</scope>
</reference>
<protein>
    <submittedName>
        <fullName>34 kDa immunodominant polypeptide</fullName>
    </submittedName>
</protein>
<organism>
    <name type="scientific">Theileria sergenti</name>
    <dbReference type="NCBI Taxonomy" id="5877"/>
    <lineage>
        <taxon>Eukaryota</taxon>
        <taxon>Sar</taxon>
        <taxon>Alveolata</taxon>
        <taxon>Apicomplexa</taxon>
        <taxon>Aconoidasida</taxon>
        <taxon>Piroplasmida</taxon>
        <taxon>Theileriidae</taxon>
        <taxon>Theileria</taxon>
    </lineage>
</organism>
<feature type="region of interest" description="Disordered" evidence="1">
    <location>
        <begin position="1"/>
        <end position="25"/>
    </location>
</feature>
<name>Q9TWN4_THESE</name>
<sequence length="25" mass="2784">AEEKKEPAKAEEKKDLALEVNATQN</sequence>
<proteinExistence type="evidence at protein level"/>
<keyword id="KW-0903">Direct protein sequencing</keyword>